<feature type="region of interest" description="Disordered" evidence="1">
    <location>
        <begin position="378"/>
        <end position="408"/>
    </location>
</feature>
<feature type="region of interest" description="Disordered" evidence="1">
    <location>
        <begin position="246"/>
        <end position="266"/>
    </location>
</feature>
<comment type="caution">
    <text evidence="2">The sequence shown here is derived from an EMBL/GenBank/DDBJ whole genome shotgun (WGS) entry which is preliminary data.</text>
</comment>
<feature type="compositionally biased region" description="Low complexity" evidence="1">
    <location>
        <begin position="487"/>
        <end position="497"/>
    </location>
</feature>
<feature type="region of interest" description="Disordered" evidence="1">
    <location>
        <begin position="109"/>
        <end position="142"/>
    </location>
</feature>
<dbReference type="AlphaFoldDB" id="A0AAV7HC29"/>
<feature type="region of interest" description="Disordered" evidence="1">
    <location>
        <begin position="203"/>
        <end position="231"/>
    </location>
</feature>
<dbReference type="PANTHER" id="PTHR33671:SF2">
    <property type="entry name" value="N-METHYLTRANSFERASE, PUTATIVE (DUF688)-RELATED"/>
    <property type="match status" value="1"/>
</dbReference>
<dbReference type="Proteomes" id="UP000775213">
    <property type="component" value="Unassembled WGS sequence"/>
</dbReference>
<feature type="compositionally biased region" description="Acidic residues" evidence="1">
    <location>
        <begin position="253"/>
        <end position="266"/>
    </location>
</feature>
<dbReference type="EMBL" id="JAGFBR010000005">
    <property type="protein sequence ID" value="KAH0466576.1"/>
    <property type="molecule type" value="Genomic_DNA"/>
</dbReference>
<dbReference type="InterPro" id="IPR007789">
    <property type="entry name" value="DUF688"/>
</dbReference>
<feature type="compositionally biased region" description="Polar residues" evidence="1">
    <location>
        <begin position="378"/>
        <end position="387"/>
    </location>
</feature>
<name>A0AAV7HC29_DENCH</name>
<feature type="region of interest" description="Disordered" evidence="1">
    <location>
        <begin position="476"/>
        <end position="513"/>
    </location>
</feature>
<gene>
    <name evidence="2" type="ORF">IEQ34_003814</name>
</gene>
<feature type="compositionally biased region" description="Polar residues" evidence="1">
    <location>
        <begin position="432"/>
        <end position="450"/>
    </location>
</feature>
<proteinExistence type="predicted"/>
<feature type="compositionally biased region" description="Acidic residues" evidence="1">
    <location>
        <begin position="132"/>
        <end position="142"/>
    </location>
</feature>
<dbReference type="Pfam" id="PF05097">
    <property type="entry name" value="DUF688"/>
    <property type="match status" value="1"/>
</dbReference>
<protein>
    <submittedName>
        <fullName evidence="2">Uncharacterized protein</fullName>
    </submittedName>
</protein>
<keyword evidence="3" id="KW-1185">Reference proteome</keyword>
<accession>A0AAV7HC29</accession>
<dbReference type="PANTHER" id="PTHR33671">
    <property type="entry name" value="N-METHYLTRANSFERASE, PUTATIVE (DUF688)-RELATED"/>
    <property type="match status" value="1"/>
</dbReference>
<evidence type="ECO:0000313" key="3">
    <source>
        <dbReference type="Proteomes" id="UP000775213"/>
    </source>
</evidence>
<feature type="region of interest" description="Disordered" evidence="1">
    <location>
        <begin position="300"/>
        <end position="328"/>
    </location>
</feature>
<organism evidence="2 3">
    <name type="scientific">Dendrobium chrysotoxum</name>
    <name type="common">Orchid</name>
    <dbReference type="NCBI Taxonomy" id="161865"/>
    <lineage>
        <taxon>Eukaryota</taxon>
        <taxon>Viridiplantae</taxon>
        <taxon>Streptophyta</taxon>
        <taxon>Embryophyta</taxon>
        <taxon>Tracheophyta</taxon>
        <taxon>Spermatophyta</taxon>
        <taxon>Magnoliopsida</taxon>
        <taxon>Liliopsida</taxon>
        <taxon>Asparagales</taxon>
        <taxon>Orchidaceae</taxon>
        <taxon>Epidendroideae</taxon>
        <taxon>Malaxideae</taxon>
        <taxon>Dendrobiinae</taxon>
        <taxon>Dendrobium</taxon>
    </lineage>
</organism>
<sequence>MDGKRLDLDAPLLSFRRVTVRADDEEVTPPPPPRRGRQALPFYNSDLKLDQVGIPGAVPFDWEKTPGQPKDSSIATTTFELNPAVPKLPPGRSLKENAADWLKGALGPPEIETIVGTPTSSSGGRNEKAKVEDEDESYSTVCGDEDDAFSDARDAFSCAESFSMKCSMSAGVGVKDSLRNFTKDAQLKDFMMGRFLPAAQAMTEDSPLRTWRKPPRAQVDEGDNSGSQTLRRRRLPLDYQYQLSRAQLHGTEQADEEEEEEVEEYDDDYGSYAGSGFFSSKACGLIQRFCLKSSIGPLNSVPGLKAQGRSQPRTRRSSPQINVLRHASLGQAEDEDSWEAVYRYKLSHGYYPHRRDGSKLMTESNQLTSWSDSQMLDGSSFLNSTGGPLSPDKHEDSNRESGSWKTGSSDLCEKGYGSYWETTYGQGRLEGSGSTSPATERPLNQNSLSLPETPDCKSVLANIPSDVKTMTESAGNISAADDEIQQTEESSVTETSEGYAFQSRSSKIDEPGFSSYRERLNGVEIYDNEFDNNKNNDDGLTLKVDPIEKNDNSLALSLLPPPLPTSPSESWLRRTLPSVSSKGPPHQQSFLGIQLHPKKQASWVSAGVHKSVTYEKPSNLHPRRTRFVEVRFSTVWH</sequence>
<evidence type="ECO:0000313" key="2">
    <source>
        <dbReference type="EMBL" id="KAH0466576.1"/>
    </source>
</evidence>
<reference evidence="2 3" key="1">
    <citation type="journal article" date="2021" name="Hortic Res">
        <title>Chromosome-scale assembly of the Dendrobium chrysotoxum genome enhances the understanding of orchid evolution.</title>
        <authorList>
            <person name="Zhang Y."/>
            <person name="Zhang G.Q."/>
            <person name="Zhang D."/>
            <person name="Liu X.D."/>
            <person name="Xu X.Y."/>
            <person name="Sun W.H."/>
            <person name="Yu X."/>
            <person name="Zhu X."/>
            <person name="Wang Z.W."/>
            <person name="Zhao X."/>
            <person name="Zhong W.Y."/>
            <person name="Chen H."/>
            <person name="Yin W.L."/>
            <person name="Huang T."/>
            <person name="Niu S.C."/>
            <person name="Liu Z.J."/>
        </authorList>
    </citation>
    <scope>NUCLEOTIDE SEQUENCE [LARGE SCALE GENOMIC DNA]</scope>
    <source>
        <strain evidence="2">Lindl</strain>
    </source>
</reference>
<evidence type="ECO:0000256" key="1">
    <source>
        <dbReference type="SAM" id="MobiDB-lite"/>
    </source>
</evidence>
<feature type="region of interest" description="Disordered" evidence="1">
    <location>
        <begin position="427"/>
        <end position="454"/>
    </location>
</feature>